<organism evidence="1 2">
    <name type="scientific">Anaerocolumna jejuensis DSM 15929</name>
    <dbReference type="NCBI Taxonomy" id="1121322"/>
    <lineage>
        <taxon>Bacteria</taxon>
        <taxon>Bacillati</taxon>
        <taxon>Bacillota</taxon>
        <taxon>Clostridia</taxon>
        <taxon>Lachnospirales</taxon>
        <taxon>Lachnospiraceae</taxon>
        <taxon>Anaerocolumna</taxon>
    </lineage>
</organism>
<accession>A0A1M6MJP1</accession>
<proteinExistence type="predicted"/>
<dbReference type="OrthoDB" id="1912370at2"/>
<evidence type="ECO:0000313" key="2">
    <source>
        <dbReference type="Proteomes" id="UP000184386"/>
    </source>
</evidence>
<sequence>MNYCVYPKHAMELNTLPKTYPLEKAIHNNDIVVNPSNPNNTERFYEFLSNIGKGKTDKIRITRYGYDNPELAIKTILEYNGTFLIFSLSDGQVSPVTYYGNEIIYRYRQPDGPWQYFLKKCDGGEELVFNLYKYGNP</sequence>
<reference evidence="1 2" key="1">
    <citation type="submission" date="2016-11" db="EMBL/GenBank/DDBJ databases">
        <authorList>
            <person name="Jaros S."/>
            <person name="Januszkiewicz K."/>
            <person name="Wedrychowicz H."/>
        </authorList>
    </citation>
    <scope>NUCLEOTIDE SEQUENCE [LARGE SCALE GENOMIC DNA]</scope>
    <source>
        <strain evidence="1 2">DSM 15929</strain>
    </source>
</reference>
<name>A0A1M6MJP1_9FIRM</name>
<gene>
    <name evidence="1" type="ORF">SAMN02745136_01045</name>
</gene>
<keyword evidence="2" id="KW-1185">Reference proteome</keyword>
<dbReference type="STRING" id="1121322.SAMN02745136_01045"/>
<dbReference type="RefSeq" id="WP_073273580.1">
    <property type="nucleotide sequence ID" value="NZ_FRAC01000007.1"/>
</dbReference>
<dbReference type="EMBL" id="FRAC01000007">
    <property type="protein sequence ID" value="SHJ83692.1"/>
    <property type="molecule type" value="Genomic_DNA"/>
</dbReference>
<dbReference type="AlphaFoldDB" id="A0A1M6MJP1"/>
<evidence type="ECO:0000313" key="1">
    <source>
        <dbReference type="EMBL" id="SHJ83692.1"/>
    </source>
</evidence>
<dbReference type="Proteomes" id="UP000184386">
    <property type="component" value="Unassembled WGS sequence"/>
</dbReference>
<protein>
    <submittedName>
        <fullName evidence="1">Uncharacterized protein</fullName>
    </submittedName>
</protein>